<keyword evidence="3" id="KW-1185">Reference proteome</keyword>
<feature type="region of interest" description="Disordered" evidence="1">
    <location>
        <begin position="21"/>
        <end position="42"/>
    </location>
</feature>
<proteinExistence type="predicted"/>
<dbReference type="AlphaFoldDB" id="A0A0E0EL07"/>
<dbReference type="Gramene" id="OMERI08G10880.1">
    <property type="protein sequence ID" value="OMERI08G10880.1"/>
    <property type="gene ID" value="OMERI08G10880"/>
</dbReference>
<protein>
    <submittedName>
        <fullName evidence="2">Uncharacterized protein</fullName>
    </submittedName>
</protein>
<organism evidence="2">
    <name type="scientific">Oryza meridionalis</name>
    <dbReference type="NCBI Taxonomy" id="40149"/>
    <lineage>
        <taxon>Eukaryota</taxon>
        <taxon>Viridiplantae</taxon>
        <taxon>Streptophyta</taxon>
        <taxon>Embryophyta</taxon>
        <taxon>Tracheophyta</taxon>
        <taxon>Spermatophyta</taxon>
        <taxon>Magnoliopsida</taxon>
        <taxon>Liliopsida</taxon>
        <taxon>Poales</taxon>
        <taxon>Poaceae</taxon>
        <taxon>BOP clade</taxon>
        <taxon>Oryzoideae</taxon>
        <taxon>Oryzeae</taxon>
        <taxon>Oryzinae</taxon>
        <taxon>Oryza</taxon>
    </lineage>
</organism>
<dbReference type="HOGENOM" id="CLU_2125053_0_0_1"/>
<reference evidence="2" key="1">
    <citation type="submission" date="2015-04" db="UniProtKB">
        <authorList>
            <consortium name="EnsemblPlants"/>
        </authorList>
    </citation>
    <scope>IDENTIFICATION</scope>
</reference>
<evidence type="ECO:0000313" key="2">
    <source>
        <dbReference type="EnsemblPlants" id="OMERI08G10880.1"/>
    </source>
</evidence>
<evidence type="ECO:0000313" key="3">
    <source>
        <dbReference type="Proteomes" id="UP000008021"/>
    </source>
</evidence>
<sequence length="114" mass="11502">MYVPCARPTAAELMLGPSVTRSSTATVSPNARPGMDAWGGPAPQMRRIAVCPGPAITSGMYSRMCTGRRRGPAAATAPAASERAATAAAAASSRGILFAAAMASGEDDSEIMNS</sequence>
<evidence type="ECO:0000256" key="1">
    <source>
        <dbReference type="SAM" id="MobiDB-lite"/>
    </source>
</evidence>
<name>A0A0E0EL07_9ORYZ</name>
<dbReference type="Proteomes" id="UP000008021">
    <property type="component" value="Chromosome 8"/>
</dbReference>
<dbReference type="EnsemblPlants" id="OMERI08G10880.1">
    <property type="protein sequence ID" value="OMERI08G10880.1"/>
    <property type="gene ID" value="OMERI08G10880"/>
</dbReference>
<reference evidence="2" key="2">
    <citation type="submission" date="2018-05" db="EMBL/GenBank/DDBJ databases">
        <title>OmerRS3 (Oryza meridionalis Reference Sequence Version 3).</title>
        <authorList>
            <person name="Zhang J."/>
            <person name="Kudrna D."/>
            <person name="Lee S."/>
            <person name="Talag J."/>
            <person name="Welchert J."/>
            <person name="Wing R.A."/>
        </authorList>
    </citation>
    <scope>NUCLEOTIDE SEQUENCE [LARGE SCALE GENOMIC DNA]</scope>
    <source>
        <strain evidence="2">cv. OR44</strain>
    </source>
</reference>
<accession>A0A0E0EL07</accession>